<organism evidence="2 3">
    <name type="scientific">Maribacter algicola</name>
    <dbReference type="NCBI Taxonomy" id="2498892"/>
    <lineage>
        <taxon>Bacteria</taxon>
        <taxon>Pseudomonadati</taxon>
        <taxon>Bacteroidota</taxon>
        <taxon>Flavobacteriia</taxon>
        <taxon>Flavobacteriales</taxon>
        <taxon>Flavobacteriaceae</taxon>
        <taxon>Maribacter</taxon>
    </lineage>
</organism>
<dbReference type="EMBL" id="QUSX01000002">
    <property type="protein sequence ID" value="RRQ48451.1"/>
    <property type="molecule type" value="Genomic_DNA"/>
</dbReference>
<dbReference type="SUPFAM" id="SSF54427">
    <property type="entry name" value="NTF2-like"/>
    <property type="match status" value="1"/>
</dbReference>
<reference evidence="3" key="1">
    <citation type="submission" date="2018-08" db="EMBL/GenBank/DDBJ databases">
        <authorList>
            <person name="Khan S.A."/>
            <person name="J S.E."/>
        </authorList>
    </citation>
    <scope>NUCLEOTIDE SEQUENCE [LARGE SCALE GENOMIC DNA]</scope>
    <source>
        <strain evidence="3">PoM-212</strain>
    </source>
</reference>
<reference evidence="3" key="2">
    <citation type="submission" date="2018-12" db="EMBL/GenBank/DDBJ databases">
        <title>Maribacter lutimaris sp. nov., isolated from marine sediment.</title>
        <authorList>
            <person name="Kim K.K."/>
        </authorList>
    </citation>
    <scope>NUCLEOTIDE SEQUENCE [LARGE SCALE GENOMIC DNA]</scope>
    <source>
        <strain evidence="3">PoM-212</strain>
    </source>
</reference>
<protein>
    <submittedName>
        <fullName evidence="2">Nuclear transport factor 2 family protein</fullName>
    </submittedName>
</protein>
<evidence type="ECO:0000256" key="1">
    <source>
        <dbReference type="SAM" id="SignalP"/>
    </source>
</evidence>
<proteinExistence type="predicted"/>
<feature type="chain" id="PRO_5018670034" evidence="1">
    <location>
        <begin position="19"/>
        <end position="155"/>
    </location>
</feature>
<accession>A0A3R8R6X6</accession>
<sequence length="155" mass="17317">MKSTITTFLIFTSLFSLAQTSEAEAVKATVDKFFTAFHAQDSVGLKTLVTPDIVLQTIGTGKKGETILRRENYSDLVKSIISIPDSVAFNEKLLDYSIQVDGAMANAWTPYEFWVNDSFSHCGVNSFQMVKLDGAWKIIYLIDTRRREGCEGQTN</sequence>
<evidence type="ECO:0000313" key="3">
    <source>
        <dbReference type="Proteomes" id="UP000286990"/>
    </source>
</evidence>
<feature type="signal peptide" evidence="1">
    <location>
        <begin position="1"/>
        <end position="18"/>
    </location>
</feature>
<dbReference type="Proteomes" id="UP000286990">
    <property type="component" value="Unassembled WGS sequence"/>
</dbReference>
<dbReference type="RefSeq" id="WP_125223169.1">
    <property type="nucleotide sequence ID" value="NZ_QUSX01000002.1"/>
</dbReference>
<evidence type="ECO:0000313" key="2">
    <source>
        <dbReference type="EMBL" id="RRQ48451.1"/>
    </source>
</evidence>
<keyword evidence="1" id="KW-0732">Signal</keyword>
<keyword evidence="3" id="KW-1185">Reference proteome</keyword>
<gene>
    <name evidence="2" type="ORF">DZC72_12140</name>
</gene>
<dbReference type="OrthoDB" id="117186at2"/>
<name>A0A3R8R6X6_9FLAO</name>
<dbReference type="InterPro" id="IPR032710">
    <property type="entry name" value="NTF2-like_dom_sf"/>
</dbReference>
<dbReference type="Gene3D" id="3.10.450.50">
    <property type="match status" value="1"/>
</dbReference>
<dbReference type="AlphaFoldDB" id="A0A3R8R6X6"/>
<comment type="caution">
    <text evidence="2">The sequence shown here is derived from an EMBL/GenBank/DDBJ whole genome shotgun (WGS) entry which is preliminary data.</text>
</comment>